<dbReference type="Proteomes" id="UP000324222">
    <property type="component" value="Unassembled WGS sequence"/>
</dbReference>
<name>A0A5B7E9P6_PORTR</name>
<accession>A0A5B7E9P6</accession>
<dbReference type="AlphaFoldDB" id="A0A5B7E9P6"/>
<sequence length="34" mass="4098">MKLGILRRQRQFFSIPRQSSSLRSELRVHRPIFG</sequence>
<comment type="caution">
    <text evidence="1">The sequence shown here is derived from an EMBL/GenBank/DDBJ whole genome shotgun (WGS) entry which is preliminary data.</text>
</comment>
<evidence type="ECO:0000313" key="1">
    <source>
        <dbReference type="EMBL" id="MPC30802.1"/>
    </source>
</evidence>
<reference evidence="1 2" key="1">
    <citation type="submission" date="2019-05" db="EMBL/GenBank/DDBJ databases">
        <title>Another draft genome of Portunus trituberculatus and its Hox gene families provides insights of decapod evolution.</title>
        <authorList>
            <person name="Jeong J.-H."/>
            <person name="Song I."/>
            <person name="Kim S."/>
            <person name="Choi T."/>
            <person name="Kim D."/>
            <person name="Ryu S."/>
            <person name="Kim W."/>
        </authorList>
    </citation>
    <scope>NUCLEOTIDE SEQUENCE [LARGE SCALE GENOMIC DNA]</scope>
    <source>
        <tissue evidence="1">Muscle</tissue>
    </source>
</reference>
<keyword evidence="2" id="KW-1185">Reference proteome</keyword>
<protein>
    <submittedName>
        <fullName evidence="1">Uncharacterized protein</fullName>
    </submittedName>
</protein>
<organism evidence="1 2">
    <name type="scientific">Portunus trituberculatus</name>
    <name type="common">Swimming crab</name>
    <name type="synonym">Neptunus trituberculatus</name>
    <dbReference type="NCBI Taxonomy" id="210409"/>
    <lineage>
        <taxon>Eukaryota</taxon>
        <taxon>Metazoa</taxon>
        <taxon>Ecdysozoa</taxon>
        <taxon>Arthropoda</taxon>
        <taxon>Crustacea</taxon>
        <taxon>Multicrustacea</taxon>
        <taxon>Malacostraca</taxon>
        <taxon>Eumalacostraca</taxon>
        <taxon>Eucarida</taxon>
        <taxon>Decapoda</taxon>
        <taxon>Pleocyemata</taxon>
        <taxon>Brachyura</taxon>
        <taxon>Eubrachyura</taxon>
        <taxon>Portunoidea</taxon>
        <taxon>Portunidae</taxon>
        <taxon>Portuninae</taxon>
        <taxon>Portunus</taxon>
    </lineage>
</organism>
<gene>
    <name evidence="1" type="ORF">E2C01_024071</name>
</gene>
<proteinExistence type="predicted"/>
<evidence type="ECO:0000313" key="2">
    <source>
        <dbReference type="Proteomes" id="UP000324222"/>
    </source>
</evidence>
<dbReference type="EMBL" id="VSRR010002320">
    <property type="protein sequence ID" value="MPC30802.1"/>
    <property type="molecule type" value="Genomic_DNA"/>
</dbReference>